<reference evidence="4" key="1">
    <citation type="submission" date="2021-02" db="EMBL/GenBank/DDBJ databases">
        <title>Sulfurospirillum tamanensis sp. nov.</title>
        <authorList>
            <person name="Merkel A.Y."/>
        </authorList>
    </citation>
    <scope>NUCLEOTIDE SEQUENCE [LARGE SCALE GENOMIC DNA]</scope>
    <source>
        <strain evidence="4">T05b</strain>
    </source>
</reference>
<gene>
    <name evidence="3" type="ORF">JWV37_07235</name>
</gene>
<reference evidence="3 4" key="2">
    <citation type="submission" date="2021-02" db="EMBL/GenBank/DDBJ databases">
        <title>Sulfurospirillum tamanensis sp. nov.</title>
        <authorList>
            <person name="Frolova A."/>
            <person name="Merkel A."/>
            <person name="Slobodkin A."/>
        </authorList>
    </citation>
    <scope>NUCLEOTIDE SEQUENCE [LARGE SCALE GENOMIC DNA]</scope>
    <source>
        <strain evidence="3 4">T05b</strain>
    </source>
</reference>
<dbReference type="Pfam" id="PF22196">
    <property type="entry name" value="HdrB-like_C"/>
    <property type="match status" value="1"/>
</dbReference>
<evidence type="ECO:0000313" key="4">
    <source>
        <dbReference type="Proteomes" id="UP000703590"/>
    </source>
</evidence>
<dbReference type="Gene3D" id="3.40.50.11810">
    <property type="match status" value="1"/>
</dbReference>
<evidence type="ECO:0000313" key="3">
    <source>
        <dbReference type="EMBL" id="MBN2964568.1"/>
    </source>
</evidence>
<evidence type="ECO:0000259" key="2">
    <source>
        <dbReference type="Pfam" id="PF22196"/>
    </source>
</evidence>
<dbReference type="Gene3D" id="3.10.20.30">
    <property type="match status" value="1"/>
</dbReference>
<dbReference type="InterPro" id="IPR054018">
    <property type="entry name" value="HdrB-like_C"/>
</dbReference>
<proteinExistence type="predicted"/>
<dbReference type="Gene3D" id="1.10.1060.20">
    <property type="match status" value="1"/>
</dbReference>
<keyword evidence="4" id="KW-1185">Reference proteome</keyword>
<dbReference type="InterPro" id="IPR041543">
    <property type="entry name" value="DUF5644"/>
</dbReference>
<dbReference type="EMBL" id="JAFHKK010000013">
    <property type="protein sequence ID" value="MBN2964568.1"/>
    <property type="molecule type" value="Genomic_DNA"/>
</dbReference>
<feature type="domain" description="DUF5644" evidence="1">
    <location>
        <begin position="105"/>
        <end position="206"/>
    </location>
</feature>
<dbReference type="Pfam" id="PF18712">
    <property type="entry name" value="DUF5644"/>
    <property type="match status" value="1"/>
</dbReference>
<evidence type="ECO:0000259" key="1">
    <source>
        <dbReference type="Pfam" id="PF18712"/>
    </source>
</evidence>
<dbReference type="RefSeq" id="WP_205459116.1">
    <property type="nucleotide sequence ID" value="NZ_JAFHKK010000013.1"/>
</dbReference>
<dbReference type="Proteomes" id="UP000703590">
    <property type="component" value="Unassembled WGS sequence"/>
</dbReference>
<comment type="caution">
    <text evidence="3">The sequence shown here is derived from an EMBL/GenBank/DDBJ whole genome shotgun (WGS) entry which is preliminary data.</text>
</comment>
<organism evidence="3 4">
    <name type="scientific">Sulfurospirillum tamanense</name>
    <dbReference type="NCBI Taxonomy" id="2813362"/>
    <lineage>
        <taxon>Bacteria</taxon>
        <taxon>Pseudomonadati</taxon>
        <taxon>Campylobacterota</taxon>
        <taxon>Epsilonproteobacteria</taxon>
        <taxon>Campylobacterales</taxon>
        <taxon>Sulfurospirillaceae</taxon>
        <taxon>Sulfurospirillum</taxon>
    </lineage>
</organism>
<feature type="domain" description="HdrB-like C-terminal" evidence="2">
    <location>
        <begin position="302"/>
        <end position="377"/>
    </location>
</feature>
<name>A0ABS2WT63_9BACT</name>
<protein>
    <submittedName>
        <fullName evidence="3">DUF5644 domain-containing protein</fullName>
    </submittedName>
</protein>
<dbReference type="InterPro" id="IPR012675">
    <property type="entry name" value="Beta-grasp_dom_sf"/>
</dbReference>
<reference evidence="3 4" key="3">
    <citation type="submission" date="2021-02" db="EMBL/GenBank/DDBJ databases">
        <authorList>
            <person name="Merkel A.Y."/>
        </authorList>
    </citation>
    <scope>NUCLEOTIDE SEQUENCE [LARGE SCALE GENOMIC DNA]</scope>
    <source>
        <strain evidence="3 4">T05b</strain>
    </source>
</reference>
<sequence length="388" mass="42544">MTFSFSVSIFRFNAKTDYLPYYKKHTLTFSPQDSLAQALAQAKTQDPLFDYPQGEHAAVKVNGVALSTTTSLQDIKATFGTELTIDALSSKRATKDLIIDTQDFYERFDLLAPYVQKVDREYFESLICLHYGSETLAYNPRFYGAAFFVFAKEMMEKYYEFKDQILAVVADPENGIWLHTPLAFTVFPAPANVEECVDALKNALAQSGVQAPQSFTTLSQQPATTTASLLEILGIADTAEPLDAIAEALGACVPKHPFSKFKTALFLGQTSDAPALERFIAFSGAKSTALSRTHQHCGAALFPHAKEIALKMGGDILLEAFDAGCDFVLVNDPLDFAFLETNQTAISKALNREVKIPVLTPAQLVLLSLGEFDKAALSSHTVKPTFID</sequence>
<accession>A0ABS2WT63</accession>